<sequence>MGHFKSFFTAALLCAIWLIVLQILGNSTSGEASSVRLVDGSSSCSGRVQVLHDEIWGTVCYDGWDLLDANVVCSELGCGEAKEVKLAEYFGNSSGQIWLTEVKCFGNESSLTECRADKWGQNVCLRDLYAGVICQPRTRLVSGINSCSGRVQVLYNGMWGTVCDDGWDLSEAAVVCREIGCGDAIEVKSSAYFGEGSGQIWMDGVNCSGNESALSKCEYHELELNDCNHSEDVGVICQSVLRLVEGFDACSGRVEVLQNGKWGTVCDYNWDGSDGTVVCKEKGCGNIKVLTYGAYFGATSGQIWMGNVSCNGEEATLSTCAFEGWGTHNCLFAKHAGVICDLPVRLVDGDSFCSGRVEVLHDGRWGTVSDDGWDLTDAAVVCRELGCGDVIEAKGGAYFGQGSGPVWMNSVDCVGNESSFIQCNVDHWQHNNLDNLHDAGVICNEPYSTNRGSVQGLESSVKVLLRIEMKTDPKFNPNDHRAMSKLSKEIEKKLQISGPFSLTWKTQKDGKVFQEVSQKKKPARKCS</sequence>
<feature type="domain" description="SRCR" evidence="11">
    <location>
        <begin position="344"/>
        <end position="444"/>
    </location>
</feature>
<feature type="disulfide bond" evidence="9">
    <location>
        <begin position="382"/>
        <end position="443"/>
    </location>
</feature>
<feature type="domain" description="SRCR" evidence="11">
    <location>
        <begin position="241"/>
        <end position="341"/>
    </location>
</feature>
<feature type="disulfide bond" evidence="9">
    <location>
        <begin position="310"/>
        <end position="320"/>
    </location>
</feature>
<evidence type="ECO:0000259" key="11">
    <source>
        <dbReference type="PROSITE" id="PS50287"/>
    </source>
</evidence>
<evidence type="ECO:0000313" key="13">
    <source>
        <dbReference type="Proteomes" id="UP001108240"/>
    </source>
</evidence>
<feature type="disulfide bond" evidence="9">
    <location>
        <begin position="60"/>
        <end position="124"/>
    </location>
</feature>
<feature type="disulfide bond" evidence="9">
    <location>
        <begin position="279"/>
        <end position="340"/>
    </location>
</feature>
<dbReference type="Pfam" id="PF00530">
    <property type="entry name" value="SRCR"/>
    <property type="match status" value="4"/>
</dbReference>
<keyword evidence="4" id="KW-0675">Receptor</keyword>
<dbReference type="GO" id="GO:0016020">
    <property type="term" value="C:membrane"/>
    <property type="evidence" value="ECO:0007669"/>
    <property type="project" value="InterPro"/>
</dbReference>
<evidence type="ECO:0000313" key="12">
    <source>
        <dbReference type="Ensembl" id="ENSCCRP00000052192.2"/>
    </source>
</evidence>
<dbReference type="InterPro" id="IPR036772">
    <property type="entry name" value="SRCR-like_dom_sf"/>
</dbReference>
<dbReference type="PANTHER" id="PTHR48071">
    <property type="entry name" value="SRCR DOMAIN-CONTAINING PROTEIN"/>
    <property type="match status" value="1"/>
</dbReference>
<evidence type="ECO:0000256" key="5">
    <source>
        <dbReference type="ARBA" id="ARBA00023180"/>
    </source>
</evidence>
<dbReference type="Ensembl" id="ENSCCRT00000056574.2">
    <property type="protein sequence ID" value="ENSCCRP00000052192.2"/>
    <property type="gene ID" value="ENSCCRG00000027919.2"/>
</dbReference>
<organism evidence="12 13">
    <name type="scientific">Cyprinus carpio carpio</name>
    <dbReference type="NCBI Taxonomy" id="630221"/>
    <lineage>
        <taxon>Eukaryota</taxon>
        <taxon>Metazoa</taxon>
        <taxon>Chordata</taxon>
        <taxon>Craniata</taxon>
        <taxon>Vertebrata</taxon>
        <taxon>Euteleostomi</taxon>
        <taxon>Actinopterygii</taxon>
        <taxon>Neopterygii</taxon>
        <taxon>Teleostei</taxon>
        <taxon>Ostariophysi</taxon>
        <taxon>Cypriniformes</taxon>
        <taxon>Cyprinidae</taxon>
        <taxon>Cyprininae</taxon>
        <taxon>Cyprinus</taxon>
    </lineage>
</organism>
<dbReference type="InterPro" id="IPR001190">
    <property type="entry name" value="SRCR"/>
</dbReference>
<evidence type="ECO:0000256" key="1">
    <source>
        <dbReference type="ARBA" id="ARBA00022729"/>
    </source>
</evidence>
<dbReference type="Proteomes" id="UP001108240">
    <property type="component" value="Unplaced"/>
</dbReference>
<dbReference type="PROSITE" id="PS00420">
    <property type="entry name" value="SRCR_1"/>
    <property type="match status" value="3"/>
</dbReference>
<feature type="domain" description="SRCR" evidence="11">
    <location>
        <begin position="35"/>
        <end position="135"/>
    </location>
</feature>
<dbReference type="PROSITE" id="PS50287">
    <property type="entry name" value="SRCR_2"/>
    <property type="match status" value="4"/>
</dbReference>
<feature type="chain" id="PRO_5039923988" description="Soluble scavenger receptor cysteine-rich domain-containing protein SSC5D" evidence="10">
    <location>
        <begin position="33"/>
        <end position="527"/>
    </location>
</feature>
<reference evidence="12" key="1">
    <citation type="submission" date="2025-08" db="UniProtKB">
        <authorList>
            <consortium name="Ensembl"/>
        </authorList>
    </citation>
    <scope>IDENTIFICATION</scope>
</reference>
<dbReference type="AlphaFoldDB" id="A0A8C1CRW7"/>
<feature type="disulfide bond" evidence="9">
    <location>
        <begin position="207"/>
        <end position="217"/>
    </location>
</feature>
<keyword evidence="3 9" id="KW-1015">Disulfide bond</keyword>
<feature type="domain" description="SRCR" evidence="11">
    <location>
        <begin position="138"/>
        <end position="238"/>
    </location>
</feature>
<keyword evidence="1 10" id="KW-0732">Signal</keyword>
<evidence type="ECO:0000256" key="6">
    <source>
        <dbReference type="ARBA" id="ARBA00058074"/>
    </source>
</evidence>
<feature type="disulfide bond" evidence="9">
    <location>
        <begin position="163"/>
        <end position="227"/>
    </location>
</feature>
<evidence type="ECO:0000256" key="7">
    <source>
        <dbReference type="ARBA" id="ARBA00064153"/>
    </source>
</evidence>
<dbReference type="PANTHER" id="PTHR48071:SF18">
    <property type="entry name" value="DELETED IN MALIGNANT BRAIN TUMORS 1 PROTEIN-RELATED"/>
    <property type="match status" value="1"/>
</dbReference>
<dbReference type="SMART" id="SM00202">
    <property type="entry name" value="SR"/>
    <property type="match status" value="4"/>
</dbReference>
<feature type="signal peptide" evidence="10">
    <location>
        <begin position="1"/>
        <end position="32"/>
    </location>
</feature>
<evidence type="ECO:0000256" key="8">
    <source>
        <dbReference type="ARBA" id="ARBA00069168"/>
    </source>
</evidence>
<evidence type="ECO:0000256" key="3">
    <source>
        <dbReference type="ARBA" id="ARBA00023157"/>
    </source>
</evidence>
<comment type="caution">
    <text evidence="9">Lacks conserved residue(s) required for the propagation of feature annotation.</text>
</comment>
<reference evidence="12" key="2">
    <citation type="submission" date="2025-09" db="UniProtKB">
        <authorList>
            <consortium name="Ensembl"/>
        </authorList>
    </citation>
    <scope>IDENTIFICATION</scope>
</reference>
<comment type="subunit">
    <text evidence="7">Interacts with LGALS1 and laminin.</text>
</comment>
<feature type="disulfide bond" evidence="9">
    <location>
        <begin position="73"/>
        <end position="134"/>
    </location>
</feature>
<evidence type="ECO:0000256" key="9">
    <source>
        <dbReference type="PROSITE-ProRule" id="PRU00196"/>
    </source>
</evidence>
<proteinExistence type="predicted"/>
<dbReference type="Gene3D" id="3.10.250.10">
    <property type="entry name" value="SRCR-like domain"/>
    <property type="match status" value="4"/>
</dbReference>
<evidence type="ECO:0000256" key="2">
    <source>
        <dbReference type="ARBA" id="ARBA00022737"/>
    </source>
</evidence>
<accession>A0A8C1CRW7</accession>
<dbReference type="GeneTree" id="ENSGT00940000163299"/>
<dbReference type="FunFam" id="3.10.250.10:FF:000007">
    <property type="entry name" value="Soluble scavenger receptor cysteine-rich domain-containing protein SSC5D"/>
    <property type="match status" value="1"/>
</dbReference>
<protein>
    <recommendedName>
        <fullName evidence="8">Soluble scavenger receptor cysteine-rich domain-containing protein SSC5D</fullName>
    </recommendedName>
</protein>
<keyword evidence="2" id="KW-0677">Repeat</keyword>
<evidence type="ECO:0000256" key="4">
    <source>
        <dbReference type="ARBA" id="ARBA00023170"/>
    </source>
</evidence>
<dbReference type="PRINTS" id="PR00258">
    <property type="entry name" value="SPERACTRCPTR"/>
</dbReference>
<feature type="disulfide bond" evidence="9">
    <location>
        <begin position="104"/>
        <end position="114"/>
    </location>
</feature>
<feature type="disulfide bond" evidence="9">
    <location>
        <begin position="266"/>
        <end position="330"/>
    </location>
</feature>
<dbReference type="FunFam" id="3.10.250.10:FF:000002">
    <property type="entry name" value="Scavenger receptor cysteine-rich type 1 protein M130"/>
    <property type="match status" value="1"/>
</dbReference>
<comment type="function">
    <text evidence="6">Binds to extracellular matrix proteins. Binds to pathogen-associated molecular patterns (PAMPs) present on the cell walls of Gram-positive and Gram-negative bacteria and fungi, behaving as a pattern recognition receptor (PRR). Induces bacterial and fungal aggregation and subsequent inhibition of PAMP-induced cytokine release. Does not possess intrinsic bactericidal activity. May play a role in the innate defense and homeostasis of certain epithelial surfaces.</text>
</comment>
<name>A0A8C1CRW7_CYPCA</name>
<keyword evidence="13" id="KW-1185">Reference proteome</keyword>
<dbReference type="FunFam" id="3.10.250.10:FF:000009">
    <property type="entry name" value="WC1"/>
    <property type="match status" value="2"/>
</dbReference>
<dbReference type="SUPFAM" id="SSF56487">
    <property type="entry name" value="SRCR-like"/>
    <property type="match status" value="4"/>
</dbReference>
<keyword evidence="5" id="KW-0325">Glycoprotein</keyword>
<evidence type="ECO:0000256" key="10">
    <source>
        <dbReference type="SAM" id="SignalP"/>
    </source>
</evidence>
<feature type="disulfide bond" evidence="9">
    <location>
        <begin position="176"/>
        <end position="237"/>
    </location>
</feature>
<feature type="disulfide bond" evidence="9">
    <location>
        <begin position="413"/>
        <end position="423"/>
    </location>
</feature>